<dbReference type="GO" id="GO:0016020">
    <property type="term" value="C:membrane"/>
    <property type="evidence" value="ECO:0007669"/>
    <property type="project" value="UniProtKB-SubCell"/>
</dbReference>
<evidence type="ECO:0000256" key="7">
    <source>
        <dbReference type="RuleBase" id="RU079119"/>
    </source>
</evidence>
<comment type="similarity">
    <text evidence="7">Belongs to the DHHC palmitoyltransferase family.</text>
</comment>
<gene>
    <name evidence="10" type="ORF">TrLO_g4694</name>
</gene>
<evidence type="ECO:0000256" key="8">
    <source>
        <dbReference type="SAM" id="MobiDB-lite"/>
    </source>
</evidence>
<dbReference type="EC" id="2.3.1.225" evidence="7"/>
<feature type="region of interest" description="Disordered" evidence="8">
    <location>
        <begin position="407"/>
        <end position="453"/>
    </location>
</feature>
<evidence type="ECO:0000256" key="5">
    <source>
        <dbReference type="ARBA" id="ARBA00023136"/>
    </source>
</evidence>
<keyword evidence="2 7" id="KW-0808">Transferase</keyword>
<reference evidence="11" key="1">
    <citation type="journal article" date="2023" name="Commun. Biol.">
        <title>Genome analysis of Parmales, the sister group of diatoms, reveals the evolutionary specialization of diatoms from phago-mixotrophs to photoautotrophs.</title>
        <authorList>
            <person name="Ban H."/>
            <person name="Sato S."/>
            <person name="Yoshikawa S."/>
            <person name="Yamada K."/>
            <person name="Nakamura Y."/>
            <person name="Ichinomiya M."/>
            <person name="Sato N."/>
            <person name="Blanc-Mathieu R."/>
            <person name="Endo H."/>
            <person name="Kuwata A."/>
            <person name="Ogata H."/>
        </authorList>
    </citation>
    <scope>NUCLEOTIDE SEQUENCE [LARGE SCALE GENOMIC DNA]</scope>
    <source>
        <strain evidence="11">NIES 3700</strain>
    </source>
</reference>
<feature type="transmembrane region" description="Helical" evidence="7">
    <location>
        <begin position="315"/>
        <end position="337"/>
    </location>
</feature>
<dbReference type="EMBL" id="BRXW01000383">
    <property type="protein sequence ID" value="GMH49443.1"/>
    <property type="molecule type" value="Genomic_DNA"/>
</dbReference>
<keyword evidence="11" id="KW-1185">Reference proteome</keyword>
<dbReference type="PANTHER" id="PTHR12246">
    <property type="entry name" value="PALMITOYLTRANSFERASE ZDHHC16"/>
    <property type="match status" value="1"/>
</dbReference>
<dbReference type="PROSITE" id="PS50216">
    <property type="entry name" value="DHHC"/>
    <property type="match status" value="1"/>
</dbReference>
<sequence length="462" mass="52999">MSFAQRQWLNLQRFLDNNDIDVFFVFQRILVLVIDYGMWILGPILICFACSIIAGLVWVDYTLILPLICKEDQTVKYTIHVGIAAFLVVNILFNYCLCVITKHKGENYDRVVRELAEVTDYEYPENEEQNQQKKKEFERRMLERHKRRQENRARREDREPEPNPADSETINNETSEPETPPPPSWLVLSPTEWSFCMKSKQPKPPRSHYDHVSKALVLNMDHFCPWMANCVGYFNYRYFLNFLIYVWVAMVYAICISFNLFRQASKRRRRGAGHLRGSKGVRGGEGEGEHTVEVVTVDSTGEILMTRDQRSQISFAFMLCCSVGVAVFFLMAFHIYLACSAQTTIEFHGNMERKRKARYRGVLWSNPYDLGWRRNLLQVYGSLSLWALLPSTREPNYLPLPIPGTRGKRKLRSKKEEGEGREGGLDVELGGLGGGDGGGGGGSGGEEETTPLVSRRVQIIQV</sequence>
<accession>A0A9W7DNF3</accession>
<feature type="compositionally biased region" description="Basic and acidic residues" evidence="8">
    <location>
        <begin position="150"/>
        <end position="161"/>
    </location>
</feature>
<dbReference type="AlphaFoldDB" id="A0A9W7DNF3"/>
<evidence type="ECO:0000256" key="6">
    <source>
        <dbReference type="ARBA" id="ARBA00023315"/>
    </source>
</evidence>
<proteinExistence type="inferred from homology"/>
<dbReference type="GO" id="GO:0019706">
    <property type="term" value="F:protein-cysteine S-palmitoyltransferase activity"/>
    <property type="evidence" value="ECO:0007669"/>
    <property type="project" value="UniProtKB-EC"/>
</dbReference>
<dbReference type="Pfam" id="PF01529">
    <property type="entry name" value="DHHC"/>
    <property type="match status" value="1"/>
</dbReference>
<keyword evidence="5 7" id="KW-0472">Membrane</keyword>
<evidence type="ECO:0000256" key="3">
    <source>
        <dbReference type="ARBA" id="ARBA00022692"/>
    </source>
</evidence>
<dbReference type="InterPro" id="IPR001594">
    <property type="entry name" value="Palmitoyltrfase_DHHC"/>
</dbReference>
<evidence type="ECO:0000313" key="11">
    <source>
        <dbReference type="Proteomes" id="UP001165122"/>
    </source>
</evidence>
<keyword evidence="6 7" id="KW-0012">Acyltransferase</keyword>
<feature type="domain" description="Palmitoyltransferase DHHC" evidence="9">
    <location>
        <begin position="192"/>
        <end position="348"/>
    </location>
</feature>
<feature type="compositionally biased region" description="Gly residues" evidence="8">
    <location>
        <begin position="430"/>
        <end position="444"/>
    </location>
</feature>
<protein>
    <recommendedName>
        <fullName evidence="7">Palmitoyltransferase</fullName>
        <ecNumber evidence="7">2.3.1.225</ecNumber>
    </recommendedName>
</protein>
<feature type="transmembrane region" description="Helical" evidence="7">
    <location>
        <begin position="79"/>
        <end position="100"/>
    </location>
</feature>
<feature type="transmembrane region" description="Helical" evidence="7">
    <location>
        <begin position="242"/>
        <end position="261"/>
    </location>
</feature>
<evidence type="ECO:0000256" key="2">
    <source>
        <dbReference type="ARBA" id="ARBA00022679"/>
    </source>
</evidence>
<dbReference type="Proteomes" id="UP001165122">
    <property type="component" value="Unassembled WGS sequence"/>
</dbReference>
<feature type="region of interest" description="Disordered" evidence="8">
    <location>
        <begin position="123"/>
        <end position="184"/>
    </location>
</feature>
<keyword evidence="4 7" id="KW-1133">Transmembrane helix</keyword>
<feature type="compositionally biased region" description="Basic and acidic residues" evidence="8">
    <location>
        <begin position="130"/>
        <end position="141"/>
    </location>
</feature>
<comment type="subcellular location">
    <subcellularLocation>
        <location evidence="1">Membrane</location>
        <topology evidence="1">Multi-pass membrane protein</topology>
    </subcellularLocation>
</comment>
<comment type="domain">
    <text evidence="7">The DHHC domain is required for palmitoyltransferase activity.</text>
</comment>
<evidence type="ECO:0000259" key="9">
    <source>
        <dbReference type="Pfam" id="PF01529"/>
    </source>
</evidence>
<comment type="catalytic activity">
    <reaction evidence="7">
        <text>L-cysteinyl-[protein] + hexadecanoyl-CoA = S-hexadecanoyl-L-cysteinyl-[protein] + CoA</text>
        <dbReference type="Rhea" id="RHEA:36683"/>
        <dbReference type="Rhea" id="RHEA-COMP:10131"/>
        <dbReference type="Rhea" id="RHEA-COMP:11032"/>
        <dbReference type="ChEBI" id="CHEBI:29950"/>
        <dbReference type="ChEBI" id="CHEBI:57287"/>
        <dbReference type="ChEBI" id="CHEBI:57379"/>
        <dbReference type="ChEBI" id="CHEBI:74151"/>
        <dbReference type="EC" id="2.3.1.225"/>
    </reaction>
</comment>
<organism evidence="10 11">
    <name type="scientific">Triparma laevis f. longispina</name>
    <dbReference type="NCBI Taxonomy" id="1714387"/>
    <lineage>
        <taxon>Eukaryota</taxon>
        <taxon>Sar</taxon>
        <taxon>Stramenopiles</taxon>
        <taxon>Ochrophyta</taxon>
        <taxon>Bolidophyceae</taxon>
        <taxon>Parmales</taxon>
        <taxon>Triparmaceae</taxon>
        <taxon>Triparma</taxon>
    </lineage>
</organism>
<feature type="transmembrane region" description="Helical" evidence="7">
    <location>
        <begin position="36"/>
        <end position="59"/>
    </location>
</feature>
<evidence type="ECO:0000256" key="4">
    <source>
        <dbReference type="ARBA" id="ARBA00022989"/>
    </source>
</evidence>
<keyword evidence="3 7" id="KW-0812">Transmembrane</keyword>
<name>A0A9W7DNF3_9STRA</name>
<evidence type="ECO:0000256" key="1">
    <source>
        <dbReference type="ARBA" id="ARBA00004141"/>
    </source>
</evidence>
<dbReference type="OrthoDB" id="9909019at2759"/>
<evidence type="ECO:0000313" key="10">
    <source>
        <dbReference type="EMBL" id="GMH49443.1"/>
    </source>
</evidence>
<dbReference type="InterPro" id="IPR039859">
    <property type="entry name" value="PFA4/ZDH16/20/ERF2-like"/>
</dbReference>
<feature type="compositionally biased region" description="Basic and acidic residues" evidence="8">
    <location>
        <begin position="414"/>
        <end position="424"/>
    </location>
</feature>
<comment type="caution">
    <text evidence="10">The sequence shown here is derived from an EMBL/GenBank/DDBJ whole genome shotgun (WGS) entry which is preliminary data.</text>
</comment>